<organism evidence="1 2">
    <name type="scientific">Melia azedarach</name>
    <name type="common">Chinaberry tree</name>
    <dbReference type="NCBI Taxonomy" id="155640"/>
    <lineage>
        <taxon>Eukaryota</taxon>
        <taxon>Viridiplantae</taxon>
        <taxon>Streptophyta</taxon>
        <taxon>Embryophyta</taxon>
        <taxon>Tracheophyta</taxon>
        <taxon>Spermatophyta</taxon>
        <taxon>Magnoliopsida</taxon>
        <taxon>eudicotyledons</taxon>
        <taxon>Gunneridae</taxon>
        <taxon>Pentapetalae</taxon>
        <taxon>rosids</taxon>
        <taxon>malvids</taxon>
        <taxon>Sapindales</taxon>
        <taxon>Meliaceae</taxon>
        <taxon>Melia</taxon>
    </lineage>
</organism>
<dbReference type="EMBL" id="CM051399">
    <property type="protein sequence ID" value="KAJ4716271.1"/>
    <property type="molecule type" value="Genomic_DNA"/>
</dbReference>
<keyword evidence="2" id="KW-1185">Reference proteome</keyword>
<sequence length="234" mass="25154">MAMPNVQGPLEVTVVGCTGLRDTEWVMRQDPYVCIEYGNNRYRTRTCTDGGKRPTFQEKFVFPMLQGLNEMNVSVWNSNTISADDFIGSGKVQLTKTLAQGYDDTPWPLWTRSGRHAGEVRIIMRYANNVGMAPPPHGYGAPAQGYGAPAHGHGHGAPAHGYGAPAQGYGAPPHGYGAPSGFPAPSPPCQPPGYGGYQPPPGYPQPQHSSPYPPPPAYGQHSPSHGGHYPPPYY</sequence>
<gene>
    <name evidence="1" type="ORF">OWV82_011314</name>
</gene>
<dbReference type="Proteomes" id="UP001164539">
    <property type="component" value="Chromosome 6"/>
</dbReference>
<reference evidence="1 2" key="1">
    <citation type="journal article" date="2023" name="Science">
        <title>Complex scaffold remodeling in plant triterpene biosynthesis.</title>
        <authorList>
            <person name="De La Pena R."/>
            <person name="Hodgson H."/>
            <person name="Liu J.C."/>
            <person name="Stephenson M.J."/>
            <person name="Martin A.C."/>
            <person name="Owen C."/>
            <person name="Harkess A."/>
            <person name="Leebens-Mack J."/>
            <person name="Jimenez L.E."/>
            <person name="Osbourn A."/>
            <person name="Sattely E.S."/>
        </authorList>
    </citation>
    <scope>NUCLEOTIDE SEQUENCE [LARGE SCALE GENOMIC DNA]</scope>
    <source>
        <strain evidence="2">cv. JPN11</strain>
        <tissue evidence="1">Leaf</tissue>
    </source>
</reference>
<proteinExistence type="predicted"/>
<comment type="caution">
    <text evidence="1">The sequence shown here is derived from an EMBL/GenBank/DDBJ whole genome shotgun (WGS) entry which is preliminary data.</text>
</comment>
<evidence type="ECO:0000313" key="2">
    <source>
        <dbReference type="Proteomes" id="UP001164539"/>
    </source>
</evidence>
<name>A0ACC1XXP7_MELAZ</name>
<evidence type="ECO:0000313" key="1">
    <source>
        <dbReference type="EMBL" id="KAJ4716271.1"/>
    </source>
</evidence>
<protein>
    <submittedName>
        <fullName evidence="1">Elicitor-responsive protein 3</fullName>
    </submittedName>
</protein>
<accession>A0ACC1XXP7</accession>